<evidence type="ECO:0000313" key="4">
    <source>
        <dbReference type="Proteomes" id="UP001597260"/>
    </source>
</evidence>
<sequence>MAILILLMPLTGLQSVAAARGGEVAMISHISQVGVYVSDQDAALAFYTEKLGFEVRSLREGPGMKWIEVAPPGAQTTISLASKDFPVGDEAKIGIYTDIAFETNDIHAMHRTYSERGVKFTNEPELQPYGKWFAAFLDQDGNQFFVFQPVE</sequence>
<dbReference type="PANTHER" id="PTHR36437:SF2">
    <property type="entry name" value="GLYOXALASE_BLEOMYCIN RESISTANCE PROTEIN_DIOXYGENASE"/>
    <property type="match status" value="1"/>
</dbReference>
<evidence type="ECO:0000259" key="2">
    <source>
        <dbReference type="PROSITE" id="PS51819"/>
    </source>
</evidence>
<dbReference type="InterPro" id="IPR037523">
    <property type="entry name" value="VOC_core"/>
</dbReference>
<gene>
    <name evidence="3" type="ORF">ACFQ4H_10750</name>
</gene>
<dbReference type="RefSeq" id="WP_377569713.1">
    <property type="nucleotide sequence ID" value="NZ_JBHTMP010000012.1"/>
</dbReference>
<dbReference type="PROSITE" id="PS51819">
    <property type="entry name" value="VOC"/>
    <property type="match status" value="1"/>
</dbReference>
<proteinExistence type="predicted"/>
<dbReference type="PROSITE" id="PS00934">
    <property type="entry name" value="GLYOXALASE_I_1"/>
    <property type="match status" value="1"/>
</dbReference>
<dbReference type="Proteomes" id="UP001597260">
    <property type="component" value="Unassembled WGS sequence"/>
</dbReference>
<dbReference type="Gene3D" id="3.10.180.10">
    <property type="entry name" value="2,3-Dihydroxybiphenyl 1,2-Dioxygenase, domain 1"/>
    <property type="match status" value="1"/>
</dbReference>
<dbReference type="InterPro" id="IPR018146">
    <property type="entry name" value="Glyoxalase_1_CS"/>
</dbReference>
<evidence type="ECO:0000313" key="3">
    <source>
        <dbReference type="EMBL" id="MFD1321565.1"/>
    </source>
</evidence>
<dbReference type="SUPFAM" id="SSF54593">
    <property type="entry name" value="Glyoxalase/Bleomycin resistance protein/Dihydroxybiphenyl dioxygenase"/>
    <property type="match status" value="1"/>
</dbReference>
<evidence type="ECO:0000256" key="1">
    <source>
        <dbReference type="ARBA" id="ARBA00022723"/>
    </source>
</evidence>
<keyword evidence="1" id="KW-0479">Metal-binding</keyword>
<keyword evidence="4" id="KW-1185">Reference proteome</keyword>
<organism evidence="3 4">
    <name type="scientific">Micromonospora sonneratiae</name>
    <dbReference type="NCBI Taxonomy" id="1184706"/>
    <lineage>
        <taxon>Bacteria</taxon>
        <taxon>Bacillati</taxon>
        <taxon>Actinomycetota</taxon>
        <taxon>Actinomycetes</taxon>
        <taxon>Micromonosporales</taxon>
        <taxon>Micromonosporaceae</taxon>
        <taxon>Micromonospora</taxon>
    </lineage>
</organism>
<name>A0ABW3YBW7_9ACTN</name>
<dbReference type="InterPro" id="IPR029068">
    <property type="entry name" value="Glyas_Bleomycin-R_OHBP_Dase"/>
</dbReference>
<dbReference type="Pfam" id="PF00903">
    <property type="entry name" value="Glyoxalase"/>
    <property type="match status" value="1"/>
</dbReference>
<dbReference type="InterPro" id="IPR004360">
    <property type="entry name" value="Glyas_Fos-R_dOase_dom"/>
</dbReference>
<dbReference type="PANTHER" id="PTHR36437">
    <property type="entry name" value="GLYOXALASE/BLEOMYCIN RESISTANCE PROTEIN/DIOXYGENASE"/>
    <property type="match status" value="1"/>
</dbReference>
<accession>A0ABW3YBW7</accession>
<reference evidence="4" key="1">
    <citation type="journal article" date="2019" name="Int. J. Syst. Evol. Microbiol.">
        <title>The Global Catalogue of Microorganisms (GCM) 10K type strain sequencing project: providing services to taxonomists for standard genome sequencing and annotation.</title>
        <authorList>
            <consortium name="The Broad Institute Genomics Platform"/>
            <consortium name="The Broad Institute Genome Sequencing Center for Infectious Disease"/>
            <person name="Wu L."/>
            <person name="Ma J."/>
        </authorList>
    </citation>
    <scope>NUCLEOTIDE SEQUENCE [LARGE SCALE GENOMIC DNA]</scope>
    <source>
        <strain evidence="4">JCM 31037</strain>
    </source>
</reference>
<comment type="caution">
    <text evidence="3">The sequence shown here is derived from an EMBL/GenBank/DDBJ whole genome shotgun (WGS) entry which is preliminary data.</text>
</comment>
<dbReference type="EMBL" id="JBHTMP010000012">
    <property type="protein sequence ID" value="MFD1321565.1"/>
    <property type="molecule type" value="Genomic_DNA"/>
</dbReference>
<protein>
    <submittedName>
        <fullName evidence="3">VOC family protein</fullName>
    </submittedName>
</protein>
<feature type="domain" description="VOC" evidence="2">
    <location>
        <begin position="29"/>
        <end position="149"/>
    </location>
</feature>